<protein>
    <submittedName>
        <fullName evidence="1">Uncharacterized protein</fullName>
    </submittedName>
</protein>
<reference evidence="1" key="1">
    <citation type="submission" date="2016-01" db="EMBL/GenBank/DDBJ databases">
        <authorList>
            <person name="Peeters C."/>
        </authorList>
    </citation>
    <scope>NUCLEOTIDE SEQUENCE</scope>
    <source>
        <strain evidence="1">LMG 29321</strain>
    </source>
</reference>
<organism evidence="1 2">
    <name type="scientific">Caballeronia calidae</name>
    <dbReference type="NCBI Taxonomy" id="1777139"/>
    <lineage>
        <taxon>Bacteria</taxon>
        <taxon>Pseudomonadati</taxon>
        <taxon>Pseudomonadota</taxon>
        <taxon>Betaproteobacteria</taxon>
        <taxon>Burkholderiales</taxon>
        <taxon>Burkholderiaceae</taxon>
        <taxon>Caballeronia</taxon>
    </lineage>
</organism>
<evidence type="ECO:0000313" key="1">
    <source>
        <dbReference type="EMBL" id="SAK66555.1"/>
    </source>
</evidence>
<dbReference type="AlphaFoldDB" id="A0A158B906"/>
<name>A0A158B906_9BURK</name>
<proteinExistence type="predicted"/>
<dbReference type="RefSeq" id="WP_062604752.1">
    <property type="nucleotide sequence ID" value="NZ_FCOX02000009.1"/>
</dbReference>
<gene>
    <name evidence="1" type="ORF">AWB78_02420</name>
</gene>
<comment type="caution">
    <text evidence="1">The sequence shown here is derived from an EMBL/GenBank/DDBJ whole genome shotgun (WGS) entry which is preliminary data.</text>
</comment>
<dbReference type="OrthoDB" id="9133370at2"/>
<keyword evidence="2" id="KW-1185">Reference proteome</keyword>
<dbReference type="Proteomes" id="UP000071859">
    <property type="component" value="Unassembled WGS sequence"/>
</dbReference>
<dbReference type="EMBL" id="FCOX02000009">
    <property type="protein sequence ID" value="SAK66555.1"/>
    <property type="molecule type" value="Genomic_DNA"/>
</dbReference>
<evidence type="ECO:0000313" key="2">
    <source>
        <dbReference type="Proteomes" id="UP000071859"/>
    </source>
</evidence>
<accession>A0A158B906</accession>
<sequence length="163" mass="18288">MELGHCQVCEVKLGSRMHNFYSRTQKVNFDGESKIITVVHELHEMCFCSKECWEAMEEPITEGLHPLYQALHAVATCCECQRPVDRVQPHYTLYIGEMEDVSQPWLASMRIMDEKEIAVFCPECRIPDGDLAASLGILEPENANGAVVETIDSPLNSVLACAD</sequence>